<dbReference type="RefSeq" id="WP_311673815.1">
    <property type="nucleotide sequence ID" value="NZ_JAVREQ010000012.1"/>
</dbReference>
<evidence type="ECO:0008006" key="3">
    <source>
        <dbReference type="Google" id="ProtNLM"/>
    </source>
</evidence>
<sequence length="166" mass="16750">MLLTQALGRKVVGVDDASTLGTVSGFVVRPDEPQLAALRLRRPGGRGAVLPWARVRAVGADAVMAVAAPADAAEGTEKAEGPALSKHAVKHGEVLGKRVLTDRGDEVGEATDAEFDPESGALLTVLVGEQALDAGRMTGLGSYALVLHAGGTSSDADTAWAGAGEG</sequence>
<organism evidence="1 2">
    <name type="scientific">Streptomyces hazeniae</name>
    <dbReference type="NCBI Taxonomy" id="3075538"/>
    <lineage>
        <taxon>Bacteria</taxon>
        <taxon>Bacillati</taxon>
        <taxon>Actinomycetota</taxon>
        <taxon>Actinomycetes</taxon>
        <taxon>Kitasatosporales</taxon>
        <taxon>Streptomycetaceae</taxon>
        <taxon>Streptomyces</taxon>
    </lineage>
</organism>
<name>A0ABU2NVM1_9ACTN</name>
<keyword evidence="2" id="KW-1185">Reference proteome</keyword>
<comment type="caution">
    <text evidence="1">The sequence shown here is derived from an EMBL/GenBank/DDBJ whole genome shotgun (WGS) entry which is preliminary data.</text>
</comment>
<evidence type="ECO:0000313" key="2">
    <source>
        <dbReference type="Proteomes" id="UP001183414"/>
    </source>
</evidence>
<dbReference type="EMBL" id="JAVREQ010000012">
    <property type="protein sequence ID" value="MDT0380042.1"/>
    <property type="molecule type" value="Genomic_DNA"/>
</dbReference>
<protein>
    <recommendedName>
        <fullName evidence="3">PRC-barrel domain-containing protein</fullName>
    </recommendedName>
</protein>
<evidence type="ECO:0000313" key="1">
    <source>
        <dbReference type="EMBL" id="MDT0380042.1"/>
    </source>
</evidence>
<proteinExistence type="predicted"/>
<dbReference type="SUPFAM" id="SSF50346">
    <property type="entry name" value="PRC-barrel domain"/>
    <property type="match status" value="1"/>
</dbReference>
<dbReference type="Gene3D" id="2.30.30.240">
    <property type="entry name" value="PRC-barrel domain"/>
    <property type="match status" value="1"/>
</dbReference>
<reference evidence="2" key="1">
    <citation type="submission" date="2023-07" db="EMBL/GenBank/DDBJ databases">
        <title>30 novel species of actinomycetes from the DSMZ collection.</title>
        <authorList>
            <person name="Nouioui I."/>
        </authorList>
    </citation>
    <scope>NUCLEOTIDE SEQUENCE [LARGE SCALE GENOMIC DNA]</scope>
    <source>
        <strain evidence="2">DSM 42041</strain>
    </source>
</reference>
<dbReference type="Proteomes" id="UP001183414">
    <property type="component" value="Unassembled WGS sequence"/>
</dbReference>
<dbReference type="InterPro" id="IPR011033">
    <property type="entry name" value="PRC_barrel-like_sf"/>
</dbReference>
<accession>A0ABU2NVM1</accession>
<gene>
    <name evidence="1" type="ORF">RM572_14865</name>
</gene>